<feature type="non-terminal residue" evidence="4">
    <location>
        <position position="357"/>
    </location>
</feature>
<reference evidence="4" key="1">
    <citation type="submission" date="2025-08" db="UniProtKB">
        <authorList>
            <consortium name="RefSeq"/>
        </authorList>
    </citation>
    <scope>IDENTIFICATION</scope>
</reference>
<name>A0ABM1F7N8_PRICU</name>
<proteinExistence type="predicted"/>
<evidence type="ECO:0000259" key="1">
    <source>
        <dbReference type="Pfam" id="PF02769"/>
    </source>
</evidence>
<dbReference type="InterPro" id="IPR055181">
    <property type="entry name" value="FGAR-AT_PurM_N-like"/>
</dbReference>
<dbReference type="SUPFAM" id="SSF56042">
    <property type="entry name" value="PurM C-terminal domain-like"/>
    <property type="match status" value="1"/>
</dbReference>
<organism evidence="3 4">
    <name type="scientific">Priapulus caudatus</name>
    <name type="common">Priapulid worm</name>
    <dbReference type="NCBI Taxonomy" id="37621"/>
    <lineage>
        <taxon>Eukaryota</taxon>
        <taxon>Metazoa</taxon>
        <taxon>Ecdysozoa</taxon>
        <taxon>Scalidophora</taxon>
        <taxon>Priapulida</taxon>
        <taxon>Priapulimorpha</taxon>
        <taxon>Priapulimorphida</taxon>
        <taxon>Priapulidae</taxon>
        <taxon>Priapulus</taxon>
    </lineage>
</organism>
<protein>
    <submittedName>
        <fullName evidence="4">LOW QUALITY PROTEIN: phosphoribosylformylglycinamidine synthase-like</fullName>
    </submittedName>
</protein>
<gene>
    <name evidence="4" type="primary">LOC106820457</name>
</gene>
<evidence type="ECO:0000259" key="2">
    <source>
        <dbReference type="Pfam" id="PF22689"/>
    </source>
</evidence>
<dbReference type="GeneID" id="106820457"/>
<keyword evidence="3" id="KW-1185">Reference proteome</keyword>
<evidence type="ECO:0000313" key="4">
    <source>
        <dbReference type="RefSeq" id="XP_014680459.1"/>
    </source>
</evidence>
<feature type="domain" description="PurM-like C-terminal" evidence="1">
    <location>
        <begin position="67"/>
        <end position="223"/>
    </location>
</feature>
<dbReference type="InterPro" id="IPR010918">
    <property type="entry name" value="PurM-like_C_dom"/>
</dbReference>
<dbReference type="PANTHER" id="PTHR10099:SF1">
    <property type="entry name" value="PHOSPHORIBOSYLFORMYLGLYCINAMIDINE SYNTHASE"/>
    <property type="match status" value="1"/>
</dbReference>
<dbReference type="Proteomes" id="UP000695022">
    <property type="component" value="Unplaced"/>
</dbReference>
<dbReference type="SUPFAM" id="SSF55326">
    <property type="entry name" value="PurM N-terminal domain-like"/>
    <property type="match status" value="2"/>
</dbReference>
<dbReference type="RefSeq" id="XP_014680459.1">
    <property type="nucleotide sequence ID" value="XM_014824973.1"/>
</dbReference>
<accession>A0ABM1F7N8</accession>
<feature type="domain" description="FGAR-AT PurM N-terminal-like" evidence="2">
    <location>
        <begin position="283"/>
        <end position="357"/>
    </location>
</feature>
<dbReference type="InterPro" id="IPR036676">
    <property type="entry name" value="PurM-like_C_sf"/>
</dbReference>
<dbReference type="Gene3D" id="3.90.650.10">
    <property type="entry name" value="PurM-like C-terminal domain"/>
    <property type="match status" value="1"/>
</dbReference>
<dbReference type="PANTHER" id="PTHR10099">
    <property type="entry name" value="PHOSPHORIBOSYLFORMYLGLYCINAMIDINE SYNTHASE"/>
    <property type="match status" value="1"/>
</dbReference>
<evidence type="ECO:0000313" key="3">
    <source>
        <dbReference type="Proteomes" id="UP000695022"/>
    </source>
</evidence>
<dbReference type="Pfam" id="PF02769">
    <property type="entry name" value="AIRS_C"/>
    <property type="match status" value="1"/>
</dbReference>
<sequence>MLEGPIGAAAFNNEFGRPNITGYFRTYEAEVSCAKGRESRGYHKPIMLAGGVGNIRPNNIEKRDLPEGTAIVVLGGPAMLIGLGGGAASSMTSGTSAENLDFASVQRGNPEMQRRCQEVIDRCVAMGEASPILSIHDVGAGGISNAIPEIINDAGRGGKIELRAVPNDEPGMAPMEIWSCEAQERYVLAIDADRLESFEAICERERAVYAVVGEATKEQQLIVGDAYFENSPVNIPMDVLLGKPPKMLREVHHQTFHKPKFEWADLALDEAIERVLSLPTVASKSFLITIGDRSITGMVNRDQMVGPWQVPVADVAVTAADYKGLHGEAMAIGERTPIALINPAASGRMAIAEAITN</sequence>
<dbReference type="Gene3D" id="3.30.1330.10">
    <property type="entry name" value="PurM-like, N-terminal domain"/>
    <property type="match status" value="2"/>
</dbReference>
<dbReference type="Pfam" id="PF22689">
    <property type="entry name" value="FGAR-AT_PurM_N-like"/>
    <property type="match status" value="1"/>
</dbReference>
<dbReference type="InterPro" id="IPR036921">
    <property type="entry name" value="PurM-like_N_sf"/>
</dbReference>